<evidence type="ECO:0000313" key="5">
    <source>
        <dbReference type="Proteomes" id="UP000659654"/>
    </source>
</evidence>
<keyword evidence="1" id="KW-0812">Transmembrane</keyword>
<dbReference type="Proteomes" id="UP000582659">
    <property type="component" value="Unassembled WGS sequence"/>
</dbReference>
<dbReference type="Proteomes" id="UP000659654">
    <property type="component" value="Unassembled WGS sequence"/>
</dbReference>
<organism evidence="4 6">
    <name type="scientific">Bursaphelenchus xylophilus</name>
    <name type="common">Pinewood nematode worm</name>
    <name type="synonym">Aphelenchoides xylophilus</name>
    <dbReference type="NCBI Taxonomy" id="6326"/>
    <lineage>
        <taxon>Eukaryota</taxon>
        <taxon>Metazoa</taxon>
        <taxon>Ecdysozoa</taxon>
        <taxon>Nematoda</taxon>
        <taxon>Chromadorea</taxon>
        <taxon>Rhabditida</taxon>
        <taxon>Tylenchina</taxon>
        <taxon>Tylenchomorpha</taxon>
        <taxon>Aphelenchoidea</taxon>
        <taxon>Aphelenchoididae</taxon>
        <taxon>Bursaphelenchus</taxon>
    </lineage>
</organism>
<keyword evidence="1" id="KW-0472">Membrane</keyword>
<dbReference type="WBParaSite" id="BXY_0907600.1">
    <property type="protein sequence ID" value="BXY_0907600.1"/>
    <property type="gene ID" value="BXY_0907600"/>
</dbReference>
<proteinExistence type="predicted"/>
<evidence type="ECO:0000256" key="1">
    <source>
        <dbReference type="SAM" id="Phobius"/>
    </source>
</evidence>
<feature type="transmembrane region" description="Helical" evidence="1">
    <location>
        <begin position="146"/>
        <end position="168"/>
    </location>
</feature>
<feature type="transmembrane region" description="Helical" evidence="1">
    <location>
        <begin position="24"/>
        <end position="42"/>
    </location>
</feature>
<keyword evidence="1" id="KW-1133">Transmembrane helix</keyword>
<protein>
    <submittedName>
        <fullName evidence="2">(pine wood nematode) hypothetical protein</fullName>
    </submittedName>
</protein>
<keyword evidence="5" id="KW-1185">Reference proteome</keyword>
<evidence type="ECO:0000313" key="2">
    <source>
        <dbReference type="EMBL" id="CAD5210775.1"/>
    </source>
</evidence>
<evidence type="ECO:0000313" key="6">
    <source>
        <dbReference type="WBParaSite" id="BXY_0907600.1"/>
    </source>
</evidence>
<dbReference type="EMBL" id="CAJFCV020000001">
    <property type="protein sequence ID" value="CAG9086986.1"/>
    <property type="molecule type" value="Genomic_DNA"/>
</dbReference>
<evidence type="ECO:0000313" key="4">
    <source>
        <dbReference type="Proteomes" id="UP000095284"/>
    </source>
</evidence>
<accession>A0A1I7S7T3</accession>
<feature type="transmembrane region" description="Helical" evidence="1">
    <location>
        <begin position="98"/>
        <end position="117"/>
    </location>
</feature>
<feature type="transmembrane region" description="Helical" evidence="1">
    <location>
        <begin position="54"/>
        <end position="78"/>
    </location>
</feature>
<gene>
    <name evidence="2" type="ORF">BXYJ_LOCUS2097</name>
</gene>
<dbReference type="EMBL" id="CAJFDI010000001">
    <property type="protein sequence ID" value="CAD5210775.1"/>
    <property type="molecule type" value="Genomic_DNA"/>
</dbReference>
<name>A0A1I7S7T3_BURXY</name>
<reference evidence="3" key="2">
    <citation type="submission" date="2020-08" db="EMBL/GenBank/DDBJ databases">
        <authorList>
            <person name="Kikuchi T."/>
        </authorList>
    </citation>
    <scope>NUCLEOTIDE SEQUENCE</scope>
    <source>
        <strain evidence="2">Ka4C1</strain>
    </source>
</reference>
<dbReference type="InterPro" id="IPR019422">
    <property type="entry name" value="7TM_GPCR_serpentine_rcpt_Srh"/>
</dbReference>
<dbReference type="eggNOG" id="ENOG502SY92">
    <property type="taxonomic scope" value="Eukaryota"/>
</dbReference>
<sequence length="240" mass="26818">MGVLLAQSELPSAEMLAAYHAYEYVAYCTTLVFVVITITVILTTSQGVSQYRWYLLHGLIWSLLFDTMGTLIGAVVLFPLPCYFGVNAASNIAGHTQAVYFFVGVATLVGKIFALIFQFEYRYYQAQSSSSKYRVMCSYVSGNMELALRAGILVFMIILILLPFALFFPDQDEQRAQLAYLDPVVAQVIKEHPDLLCFSTGTDATKVIIIPFFFCRPPALCGVSGHICDLYLNQKTTLYR</sequence>
<evidence type="ECO:0000313" key="3">
    <source>
        <dbReference type="EMBL" id="CAG9086986.1"/>
    </source>
</evidence>
<reference evidence="6" key="1">
    <citation type="submission" date="2016-11" db="UniProtKB">
        <authorList>
            <consortium name="WormBaseParasite"/>
        </authorList>
    </citation>
    <scope>IDENTIFICATION</scope>
</reference>
<dbReference type="OrthoDB" id="5873607at2759"/>
<dbReference type="Pfam" id="PF10318">
    <property type="entry name" value="7TM_GPCR_Srh"/>
    <property type="match status" value="1"/>
</dbReference>
<dbReference type="Proteomes" id="UP000095284">
    <property type="component" value="Unplaced"/>
</dbReference>
<dbReference type="AlphaFoldDB" id="A0A1I7S7T3"/>